<dbReference type="Proteomes" id="UP001143910">
    <property type="component" value="Unassembled WGS sequence"/>
</dbReference>
<protein>
    <submittedName>
        <fullName evidence="1">Uncharacterized protein</fullName>
    </submittedName>
</protein>
<dbReference type="EMBL" id="JANJQO010002433">
    <property type="protein sequence ID" value="KAJ2967012.1"/>
    <property type="molecule type" value="Genomic_DNA"/>
</dbReference>
<evidence type="ECO:0000313" key="1">
    <source>
        <dbReference type="EMBL" id="KAJ2967012.1"/>
    </source>
</evidence>
<keyword evidence="2" id="KW-1185">Reference proteome</keyword>
<reference evidence="1" key="1">
    <citation type="submission" date="2022-08" db="EMBL/GenBank/DDBJ databases">
        <title>Genome Sequence of Lecanicillium fungicola.</title>
        <authorList>
            <person name="Buettner E."/>
        </authorList>
    </citation>
    <scope>NUCLEOTIDE SEQUENCE</scope>
    <source>
        <strain evidence="1">Babe33</strain>
    </source>
</reference>
<organism evidence="1 2">
    <name type="scientific">Zarea fungicola</name>
    <dbReference type="NCBI Taxonomy" id="93591"/>
    <lineage>
        <taxon>Eukaryota</taxon>
        <taxon>Fungi</taxon>
        <taxon>Dikarya</taxon>
        <taxon>Ascomycota</taxon>
        <taxon>Pezizomycotina</taxon>
        <taxon>Sordariomycetes</taxon>
        <taxon>Hypocreomycetidae</taxon>
        <taxon>Hypocreales</taxon>
        <taxon>Cordycipitaceae</taxon>
        <taxon>Zarea</taxon>
    </lineage>
</organism>
<accession>A0ACC1MJ34</accession>
<name>A0ACC1MJ34_9HYPO</name>
<sequence>MLWYYTRGLLDESEFLSGLQEKVLLAQESTGWEFVVIGILDINFYIRLASLGLPLGILPRGETICAHTVTQPPGSVFLLPNMMEDWRFKESPYAEAGGLRSYAGAPLRLQNESGECVAIGSLCVAASTPQEPLNKLQQQTLARLADWVVSDIVHCARARRQRDRRQMSEHIFKAQREAETAVSEEPVARILQATYPEATITVQPCKSGYVHVDNNDAIPLADLADGVWEDTAFLDDFIANYNSQELPSTKVVRVLAAPCEFISGPSLLVVASKDFRLVFDDIDTWFIQTCANIASQIWHRRLLTEVMATKEKFLRGFSHQLRTPIHGILGSVELLAEELMLRTLPSADASTKSVSSTAYLDNIRSAGQDLITIVNSMITLNRWADIAIAERHYANHTTFELETEIMNHMIKATTGDWRYGSSVFFFHDLPPNCPKFRVDLSLLRDSLLPLVINAVQNTPDGVVAVTLSLKPEFKELIVDIEDTGCGIHPENQQRVFEAYEKATAHSVGAGLGLTLASKFASLLYGSVALISSEVGCGSHFRATFREVDCHATDLPPQILPQTLKRLPSTYSIKRSETNSNSLCDYFCRYLISEGFLLSENADDACCVILDFMSESEQLEQSRDSSPSTTGETDASDRLSECVVESPVSDMSSFLLRNFDTEQAISAKYGPIHLMPFPSTVSKPTALLVDDNVINLRVMQMYCVKRGLPFHLATDGIEAVQIFSKQQSLVATGEGTGIQLILMDLQMPRCDGFEATRQIRRLEYENKWVNSIVFIVTGQDSPADRDTAEEIGAVCYFVKPMAIKGLDRGVKKFFPKFQTG</sequence>
<proteinExistence type="predicted"/>
<comment type="caution">
    <text evidence="1">The sequence shown here is derived from an EMBL/GenBank/DDBJ whole genome shotgun (WGS) entry which is preliminary data.</text>
</comment>
<evidence type="ECO:0000313" key="2">
    <source>
        <dbReference type="Proteomes" id="UP001143910"/>
    </source>
</evidence>
<gene>
    <name evidence="1" type="ORF">NQ176_g9873</name>
</gene>